<comment type="caution">
    <text evidence="10">The sequence shown here is derived from an EMBL/GenBank/DDBJ whole genome shotgun (WGS) entry which is preliminary data.</text>
</comment>
<dbReference type="InterPro" id="IPR016024">
    <property type="entry name" value="ARM-type_fold"/>
</dbReference>
<comment type="function">
    <text evidence="1 7">Component of the exocyst complex involved in the docking of exocytic vesicles with fusion sites on the plasma membrane.</text>
</comment>
<accession>A0A7J7K204</accession>
<evidence type="ECO:0000256" key="6">
    <source>
        <dbReference type="ARBA" id="ARBA00022927"/>
    </source>
</evidence>
<dbReference type="GO" id="GO:0006887">
    <property type="term" value="P:exocytosis"/>
    <property type="evidence" value="ECO:0007669"/>
    <property type="project" value="UniProtKB-KW"/>
</dbReference>
<sequence>MPPPLVSGVSPNEGPPGTLITIRGENLGVDVRDVISLQICGVEMVLTADWISNKKIFARSGQGVGKGDIIISTKSGGTGTSNVTFNGTQLTQILPTQKSAVFVDETHTFLTAWDKHRVVTDEIAADNLLGLSDEDSEKKFPLTKLLEYFPRCSGNVTASNFSPYWYLLENNAGTSFADLKAGLEFLKSRRSSSSKEPLSFVKTNVSTFMECQDALVTMHNKLTWDENQKIMSLDKLNMLLQAADKDADSLFHDIIRRKEKADATRNTLGILNRFKFLFYLPPSIRSNIAKGDYDLVINDYTRAKLLFRDTEVAVFKEIISAGVVCSFMEKLKKRYRSFESHYMKRNPAWECITTQYKWLVSCLFNCLTEHTNREHDEYRYSKGQRARTKSSISITLNSSKDFREQLLGPGVPHAQSQAVKIKTPQRVLFVEELSDLLTEHFPAFYRLGHAYFEGQLLRKERDDSHRAKIEQKQNLNAFKHMIGLVLKTYCNLVRNAFLPESLADLPEETRRAYEGWTLTKAELPSAWLPQCVRTVRQCAEALRNVIPPESEFNNLPQELVFDLRTDTMRTILKQAIDDVSKLNTKETWVLDTNDSSGSTTQLPGMFENCINESVSHLNDVVIRVKAGEHDIFNDRTTQEQATALCIDLVKAYIQTLEKCAFDEPAQDDSMNSDPLLDGSTKMLDGVPPLRRRLIITLSNCHYSLEKIMPRLVETLDKHGYHETNKVMQFAEESFDELDAKLFDQYVELKVEPIVGQLEQSMYTGQFDWSTAKEPMSVRDYIKECISHIVEAHAEVYSILSTDFLPRIISHIVDVVAEEINRLIFSITKFNKNGALQARIDLLAFKLAVERCLTAKYRKCLDEAIARVPKSNQHKDEQKIDRIINQFQQQFKFHLLAFSQLDILSDE</sequence>
<feature type="domain" description="IPT/TIG" evidence="8">
    <location>
        <begin position="4"/>
        <end position="85"/>
    </location>
</feature>
<dbReference type="Pfam" id="PF15469">
    <property type="entry name" value="Sec5"/>
    <property type="match status" value="1"/>
</dbReference>
<dbReference type="GO" id="GO:0000145">
    <property type="term" value="C:exocyst"/>
    <property type="evidence" value="ECO:0007669"/>
    <property type="project" value="UniProtKB-UniRule"/>
</dbReference>
<keyword evidence="4 7" id="KW-0813">Transport</keyword>
<gene>
    <name evidence="10" type="ORF">EB796_009000</name>
</gene>
<feature type="domain" description="Exocyst complex component EXOC2/Sec5 N-terminal" evidence="9">
    <location>
        <begin position="126"/>
        <end position="897"/>
    </location>
</feature>
<dbReference type="GO" id="GO:0006893">
    <property type="term" value="P:Golgi to plasma membrane transport"/>
    <property type="evidence" value="ECO:0007669"/>
    <property type="project" value="UniProtKB-UniRule"/>
</dbReference>
<dbReference type="InterPro" id="IPR002909">
    <property type="entry name" value="IPT_dom"/>
</dbReference>
<dbReference type="GO" id="GO:0015031">
    <property type="term" value="P:protein transport"/>
    <property type="evidence" value="ECO:0007669"/>
    <property type="project" value="UniProtKB-KW"/>
</dbReference>
<evidence type="ECO:0000313" key="11">
    <source>
        <dbReference type="Proteomes" id="UP000593567"/>
    </source>
</evidence>
<evidence type="ECO:0000259" key="9">
    <source>
        <dbReference type="Pfam" id="PF15469"/>
    </source>
</evidence>
<organism evidence="10 11">
    <name type="scientific">Bugula neritina</name>
    <name type="common">Brown bryozoan</name>
    <name type="synonym">Sertularia neritina</name>
    <dbReference type="NCBI Taxonomy" id="10212"/>
    <lineage>
        <taxon>Eukaryota</taxon>
        <taxon>Metazoa</taxon>
        <taxon>Spiralia</taxon>
        <taxon>Lophotrochozoa</taxon>
        <taxon>Bryozoa</taxon>
        <taxon>Gymnolaemata</taxon>
        <taxon>Cheilostomatida</taxon>
        <taxon>Flustrina</taxon>
        <taxon>Buguloidea</taxon>
        <taxon>Bugulidae</taxon>
        <taxon>Bugula</taxon>
    </lineage>
</organism>
<comment type="subunit">
    <text evidence="7">Component of the exocyst complex.</text>
</comment>
<name>A0A7J7K204_BUGNE</name>
<evidence type="ECO:0000256" key="1">
    <source>
        <dbReference type="ARBA" id="ARBA00002660"/>
    </source>
</evidence>
<comment type="similarity">
    <text evidence="2 7">Belongs to the SEC5 family.</text>
</comment>
<reference evidence="10" key="1">
    <citation type="submission" date="2020-06" db="EMBL/GenBank/DDBJ databases">
        <title>Draft genome of Bugula neritina, a colonial animal packing powerful symbionts and potential medicines.</title>
        <authorList>
            <person name="Rayko M."/>
        </authorList>
    </citation>
    <scope>NUCLEOTIDE SEQUENCE [LARGE SCALE GENOMIC DNA]</scope>
    <source>
        <strain evidence="10">Kwan_BN1</strain>
    </source>
</reference>
<proteinExistence type="inferred from homology"/>
<dbReference type="SUPFAM" id="SSF81296">
    <property type="entry name" value="E set domains"/>
    <property type="match status" value="1"/>
</dbReference>
<evidence type="ECO:0000259" key="8">
    <source>
        <dbReference type="Pfam" id="PF01833"/>
    </source>
</evidence>
<keyword evidence="5 7" id="KW-0268">Exocytosis</keyword>
<dbReference type="InterPro" id="IPR014756">
    <property type="entry name" value="Ig_E-set"/>
</dbReference>
<dbReference type="PANTHER" id="PTHR13043:SF1">
    <property type="entry name" value="EXOCYST COMPLEX COMPONENT 2"/>
    <property type="match status" value="1"/>
</dbReference>
<dbReference type="PANTHER" id="PTHR13043">
    <property type="entry name" value="EXOCYST COMPLEX COMPONENT SEC5"/>
    <property type="match status" value="1"/>
</dbReference>
<evidence type="ECO:0000256" key="2">
    <source>
        <dbReference type="ARBA" id="ARBA00010578"/>
    </source>
</evidence>
<keyword evidence="11" id="KW-1185">Reference proteome</keyword>
<evidence type="ECO:0000256" key="7">
    <source>
        <dbReference type="RuleBase" id="RU365069"/>
    </source>
</evidence>
<dbReference type="OrthoDB" id="26242at2759"/>
<keyword evidence="6 7" id="KW-0653">Protein transport</keyword>
<evidence type="ECO:0000313" key="10">
    <source>
        <dbReference type="EMBL" id="KAF6032659.1"/>
    </source>
</evidence>
<dbReference type="InterPro" id="IPR039481">
    <property type="entry name" value="EXOC2/Sec5_N_dom"/>
</dbReference>
<dbReference type="InterPro" id="IPR029175">
    <property type="entry name" value="EXOC2/Sec5"/>
</dbReference>
<dbReference type="EMBL" id="VXIV02001490">
    <property type="protein sequence ID" value="KAF6032659.1"/>
    <property type="molecule type" value="Genomic_DNA"/>
</dbReference>
<protein>
    <recommendedName>
        <fullName evidence="3 7">Exocyst complex component 2</fullName>
    </recommendedName>
</protein>
<dbReference type="Gene3D" id="2.60.40.10">
    <property type="entry name" value="Immunoglobulins"/>
    <property type="match status" value="1"/>
</dbReference>
<dbReference type="FunFam" id="2.60.40.10:FF:000196">
    <property type="entry name" value="Exocyst complex component 2"/>
    <property type="match status" value="1"/>
</dbReference>
<dbReference type="SUPFAM" id="SSF48371">
    <property type="entry name" value="ARM repeat"/>
    <property type="match status" value="1"/>
</dbReference>
<dbReference type="Pfam" id="PF01833">
    <property type="entry name" value="TIG"/>
    <property type="match status" value="1"/>
</dbReference>
<evidence type="ECO:0000256" key="3">
    <source>
        <dbReference type="ARBA" id="ARBA00017526"/>
    </source>
</evidence>
<evidence type="ECO:0000256" key="5">
    <source>
        <dbReference type="ARBA" id="ARBA00022483"/>
    </source>
</evidence>
<dbReference type="Proteomes" id="UP000593567">
    <property type="component" value="Unassembled WGS sequence"/>
</dbReference>
<evidence type="ECO:0000256" key="4">
    <source>
        <dbReference type="ARBA" id="ARBA00022448"/>
    </source>
</evidence>
<dbReference type="InterPro" id="IPR013783">
    <property type="entry name" value="Ig-like_fold"/>
</dbReference>
<dbReference type="AlphaFoldDB" id="A0A7J7K204"/>